<dbReference type="GO" id="GO:0061630">
    <property type="term" value="F:ubiquitin protein ligase activity"/>
    <property type="evidence" value="ECO:0007669"/>
    <property type="project" value="UniProtKB-EC"/>
</dbReference>
<protein>
    <recommendedName>
        <fullName evidence="2">RING-type E3 ubiquitin transferase</fullName>
        <ecNumber evidence="2">2.3.2.27</ecNumber>
    </recommendedName>
</protein>
<reference evidence="5" key="1">
    <citation type="journal article" date="2019" name="Nat. Commun.">
        <title>The genome of broomcorn millet.</title>
        <authorList>
            <person name="Zou C."/>
            <person name="Miki D."/>
            <person name="Li D."/>
            <person name="Tang Q."/>
            <person name="Xiao L."/>
            <person name="Rajput S."/>
            <person name="Deng P."/>
            <person name="Jia W."/>
            <person name="Huang R."/>
            <person name="Zhang M."/>
            <person name="Sun Y."/>
            <person name="Hu J."/>
            <person name="Fu X."/>
            <person name="Schnable P.S."/>
            <person name="Li F."/>
            <person name="Zhang H."/>
            <person name="Feng B."/>
            <person name="Zhu X."/>
            <person name="Liu R."/>
            <person name="Schnable J.C."/>
            <person name="Zhu J.-K."/>
            <person name="Zhang H."/>
        </authorList>
    </citation>
    <scope>NUCLEOTIDE SEQUENCE [LARGE SCALE GENOMIC DNA]</scope>
</reference>
<dbReference type="InterPro" id="IPR051348">
    <property type="entry name" value="U-box_ubiquitin_ligases"/>
</dbReference>
<evidence type="ECO:0000256" key="1">
    <source>
        <dbReference type="ARBA" id="ARBA00000900"/>
    </source>
</evidence>
<sequence length="69" mass="7605">MPDWPLDEAQCLAEMALRCCELRRMDRADLGSVVLPELNRLRALGQDNMQYCGAIRGGGGSDGMYNNVS</sequence>
<comment type="catalytic activity">
    <reaction evidence="1">
        <text>S-ubiquitinyl-[E2 ubiquitin-conjugating enzyme]-L-cysteine + [acceptor protein]-L-lysine = [E2 ubiquitin-conjugating enzyme]-L-cysteine + N(6)-ubiquitinyl-[acceptor protein]-L-lysine.</text>
        <dbReference type="EC" id="2.3.2.27"/>
    </reaction>
</comment>
<evidence type="ECO:0000313" key="4">
    <source>
        <dbReference type="EMBL" id="RLN22123.1"/>
    </source>
</evidence>
<dbReference type="STRING" id="4540.A0A3L6SKN7"/>
<gene>
    <name evidence="4" type="ORF">C2845_PM07G21500</name>
</gene>
<keyword evidence="4" id="KW-0418">Kinase</keyword>
<proteinExistence type="predicted"/>
<dbReference type="EMBL" id="PQIB02000004">
    <property type="protein sequence ID" value="RLN22123.1"/>
    <property type="molecule type" value="Genomic_DNA"/>
</dbReference>
<accession>A0A3L6SKN7</accession>
<dbReference type="EC" id="2.3.2.27" evidence="2"/>
<dbReference type="AlphaFoldDB" id="A0A3L6SKN7"/>
<dbReference type="PANTHER" id="PTHR45647:SF83">
    <property type="entry name" value="SERINE THREONINE KINASE"/>
    <property type="match status" value="1"/>
</dbReference>
<dbReference type="GO" id="GO:0016301">
    <property type="term" value="F:kinase activity"/>
    <property type="evidence" value="ECO:0007669"/>
    <property type="project" value="UniProtKB-KW"/>
</dbReference>
<evidence type="ECO:0000256" key="2">
    <source>
        <dbReference type="ARBA" id="ARBA00012483"/>
    </source>
</evidence>
<keyword evidence="4" id="KW-0808">Transferase</keyword>
<organism evidence="4 5">
    <name type="scientific">Panicum miliaceum</name>
    <name type="common">Proso millet</name>
    <name type="synonym">Broomcorn millet</name>
    <dbReference type="NCBI Taxonomy" id="4540"/>
    <lineage>
        <taxon>Eukaryota</taxon>
        <taxon>Viridiplantae</taxon>
        <taxon>Streptophyta</taxon>
        <taxon>Embryophyta</taxon>
        <taxon>Tracheophyta</taxon>
        <taxon>Spermatophyta</taxon>
        <taxon>Magnoliopsida</taxon>
        <taxon>Liliopsida</taxon>
        <taxon>Poales</taxon>
        <taxon>Poaceae</taxon>
        <taxon>PACMAD clade</taxon>
        <taxon>Panicoideae</taxon>
        <taxon>Panicodae</taxon>
        <taxon>Paniceae</taxon>
        <taxon>Panicinae</taxon>
        <taxon>Panicum</taxon>
        <taxon>Panicum sect. Panicum</taxon>
    </lineage>
</organism>
<evidence type="ECO:0000256" key="3">
    <source>
        <dbReference type="ARBA" id="ARBA00022786"/>
    </source>
</evidence>
<comment type="caution">
    <text evidence="4">The sequence shown here is derived from an EMBL/GenBank/DDBJ whole genome shotgun (WGS) entry which is preliminary data.</text>
</comment>
<keyword evidence="5" id="KW-1185">Reference proteome</keyword>
<dbReference type="Proteomes" id="UP000275267">
    <property type="component" value="Unassembled WGS sequence"/>
</dbReference>
<dbReference type="PANTHER" id="PTHR45647">
    <property type="entry name" value="OS02G0152300 PROTEIN"/>
    <property type="match status" value="1"/>
</dbReference>
<evidence type="ECO:0000313" key="5">
    <source>
        <dbReference type="Proteomes" id="UP000275267"/>
    </source>
</evidence>
<dbReference type="OrthoDB" id="4062651at2759"/>
<name>A0A3L6SKN7_PANMI</name>
<keyword evidence="3" id="KW-0833">Ubl conjugation pathway</keyword>